<evidence type="ECO:0000313" key="3">
    <source>
        <dbReference type="Proteomes" id="UP000003586"/>
    </source>
</evidence>
<dbReference type="Proteomes" id="UP000003586">
    <property type="component" value="Chromosome"/>
</dbReference>
<sequence>MIKTSREDGNAGRTFRFGAFPANAKKTGTSRAG</sequence>
<evidence type="ECO:0000256" key="1">
    <source>
        <dbReference type="SAM" id="MobiDB-lite"/>
    </source>
</evidence>
<dbReference type="HOGENOM" id="CLU_3382885_0_0_10"/>
<dbReference type="EMBL" id="CP007035">
    <property type="protein sequence ID" value="AHF17312.1"/>
    <property type="molecule type" value="Genomic_DNA"/>
</dbReference>
<dbReference type="AlphaFoldDB" id="W0F2R8"/>
<dbReference type="KEGG" id="nso:NIASO_05610"/>
<accession>W0F2R8</accession>
<proteinExistence type="predicted"/>
<gene>
    <name evidence="2" type="ORF">NIASO_05610</name>
</gene>
<organism evidence="2 3">
    <name type="scientific">Niabella soli DSM 19437</name>
    <dbReference type="NCBI Taxonomy" id="929713"/>
    <lineage>
        <taxon>Bacteria</taxon>
        <taxon>Pseudomonadati</taxon>
        <taxon>Bacteroidota</taxon>
        <taxon>Chitinophagia</taxon>
        <taxon>Chitinophagales</taxon>
        <taxon>Chitinophagaceae</taxon>
        <taxon>Niabella</taxon>
    </lineage>
</organism>
<protein>
    <submittedName>
        <fullName evidence="2">Uncharacterized protein</fullName>
    </submittedName>
</protein>
<dbReference type="STRING" id="929713.NIASO_05610"/>
<feature type="compositionally biased region" description="Basic and acidic residues" evidence="1">
    <location>
        <begin position="1"/>
        <end position="10"/>
    </location>
</feature>
<feature type="region of interest" description="Disordered" evidence="1">
    <location>
        <begin position="1"/>
        <end position="33"/>
    </location>
</feature>
<name>W0F2R8_9BACT</name>
<keyword evidence="3" id="KW-1185">Reference proteome</keyword>
<evidence type="ECO:0000313" key="2">
    <source>
        <dbReference type="EMBL" id="AHF17312.1"/>
    </source>
</evidence>
<reference evidence="2 3" key="1">
    <citation type="submission" date="2013-12" db="EMBL/GenBank/DDBJ databases">
        <authorList>
            <consortium name="DOE Joint Genome Institute"/>
            <person name="Eisen J."/>
            <person name="Huntemann M."/>
            <person name="Han J."/>
            <person name="Chen A."/>
            <person name="Kyrpides N."/>
            <person name="Mavromatis K."/>
            <person name="Markowitz V."/>
            <person name="Palaniappan K."/>
            <person name="Ivanova N."/>
            <person name="Schaumberg A."/>
            <person name="Pati A."/>
            <person name="Liolios K."/>
            <person name="Nordberg H.P."/>
            <person name="Cantor M.N."/>
            <person name="Hua S.X."/>
            <person name="Woyke T."/>
        </authorList>
    </citation>
    <scope>NUCLEOTIDE SEQUENCE [LARGE SCALE GENOMIC DNA]</scope>
    <source>
        <strain evidence="3">DSM 19437</strain>
    </source>
</reference>